<protein>
    <submittedName>
        <fullName evidence="5">Siderophore biosynthesis protein</fullName>
    </submittedName>
</protein>
<name>A0A854NER6_CORDP</name>
<sequence length="1107" mass="121615">MLENGYISQSNCESDIRGRLLAALIDEHLITPETHHKLTNTTTPPADLLRQLAQDNQLTITPTNLERACAEIADSVVGLHRARTAITQRWEQALNAQTATNTSQTPYSDLIQALRQRCRLEDRGSSAMLARCEQLVCDGHPAHPAAKTSLGIGDSFLHVLPEQTETIQLRFVAVDTDHAVVVGGHPVETISEAMPLLGARLNAELERCELHHHSVIPVHPFQWDNVISSEFAEEIASGTIVLLETTATAEPLMSVRTLRVSDATGSMHIKVALEIQLTGAVRGVSAGAVAAPAIASIIDDACTLDAGFIPRTDTDQPAFSVAYDRSAIRWNADSGIRAHCFGAVLRDDPTGNADDEIAMPVATLLARNPLTGATIAADLIDELSHRHNRHRDEIATDWFTALGKFLFVPAVALIARWGIALEPHPQNTVIILRDGMPHRIVVRDLGGCRLWANGPLAAHPIVDKLRATALIENDLIRLIDKVFYPLVANLHRNLITAAAITKPAQQRINLALSTHIAREYWRTTASHLHPANTVATVFQRILGPVLPVKRVLGMRLSGAVTEQEYVADISPLENLELLTPESLRAACAPYSEWAHETLATRLHDAAVRERIDDSFPTLRDDIANAEENLALVRAQVTSRVNTPESYWDLLKGLPPHAAMIAADSYAISGHNVHPLAKLRRGFSIEESAAYGPEAGMSTDLRLVGVDKRMIDTSTTADCVRLIAHHFPQHIAYARTHLHEHGLDADSYAIIPVHPWQLEHVIREAFAEDIADHTMVPIPNIAIAAHPTISLRTLVPHAPTPSGTRPFIKCAVDVTLTSTRRSISQDSALGTPRVAGLVATALEQLRRETNVQPRAVVVPELSGLALSRDERSEGIDDSFRKTRQRGLSVLLRDDATAYLAPGEIAMSACALRGHEGVVPSPLRDINEEFFDDYVYDLMSTVLGLMMVKGIALEQHLQNTLVRIDLSGKTPVYRGIMLRDFSGLRAWAPRLQQWASDQVFEPGAITLTDDHEEFVNKGFYASVFGNLDGIVDEYSQARGVDAQSLWERVHVQINRFVQEAAGMLPAVDMEWMRRETIRRKGFVSMSLQGSSADIYVEERNPLAANPAWA</sequence>
<dbReference type="PANTHER" id="PTHR34384">
    <property type="entry name" value="L-2,3-DIAMINOPROPANOATE--CITRATE LIGASE"/>
    <property type="match status" value="1"/>
</dbReference>
<dbReference type="GO" id="GO:0019290">
    <property type="term" value="P:siderophore biosynthetic process"/>
    <property type="evidence" value="ECO:0007669"/>
    <property type="project" value="InterPro"/>
</dbReference>
<evidence type="ECO:0000313" key="5">
    <source>
        <dbReference type="EMBL" id="OWM34344.1"/>
    </source>
</evidence>
<organism evidence="5 6">
    <name type="scientific">Corynebacterium diphtheriae bv. mitis</name>
    <dbReference type="NCBI Taxonomy" id="1806053"/>
    <lineage>
        <taxon>Bacteria</taxon>
        <taxon>Bacillati</taxon>
        <taxon>Actinomycetota</taxon>
        <taxon>Actinomycetes</taxon>
        <taxon>Mycobacteriales</taxon>
        <taxon>Corynebacteriaceae</taxon>
        <taxon>Corynebacterium</taxon>
    </lineage>
</organism>
<feature type="domain" description="Aerobactin siderophore biosynthesis IucA/IucC-like C-terminal" evidence="4">
    <location>
        <begin position="397"/>
        <end position="557"/>
    </location>
</feature>
<dbReference type="InterPro" id="IPR022770">
    <property type="entry name" value="IucA/IucC-like_C"/>
</dbReference>
<feature type="domain" description="Aerobactin siderophore biosynthesis IucA/IucC N-terminal" evidence="3">
    <location>
        <begin position="130"/>
        <end position="366"/>
    </location>
</feature>
<dbReference type="RefSeq" id="WP_010934400.1">
    <property type="nucleotide sequence ID" value="NZ_LSZF01000026.1"/>
</dbReference>
<dbReference type="Proteomes" id="UP000197692">
    <property type="component" value="Unassembled WGS sequence"/>
</dbReference>
<evidence type="ECO:0000313" key="6">
    <source>
        <dbReference type="Proteomes" id="UP000197692"/>
    </source>
</evidence>
<evidence type="ECO:0000256" key="2">
    <source>
        <dbReference type="ARBA" id="ARBA00007832"/>
    </source>
</evidence>
<evidence type="ECO:0000256" key="1">
    <source>
        <dbReference type="ARBA" id="ARBA00004924"/>
    </source>
</evidence>
<gene>
    <name evidence="5" type="ORF">AY602_06545</name>
</gene>
<dbReference type="Gene3D" id="1.10.510.40">
    <property type="match status" value="2"/>
</dbReference>
<dbReference type="AlphaFoldDB" id="A0A854NER6"/>
<reference evidence="6" key="1">
    <citation type="submission" date="2016-02" db="EMBL/GenBank/DDBJ databases">
        <title>Genomic analyses of a collection of pathogenic Corynebacterium diphtheriae.</title>
        <authorList>
            <person name="Sangal V."/>
            <person name="Titov L."/>
        </authorList>
    </citation>
    <scope>NUCLEOTIDE SEQUENCE [LARGE SCALE GENOMIC DNA]</scope>
    <source>
        <strain evidence="6">1438</strain>
    </source>
</reference>
<dbReference type="InterPro" id="IPR007310">
    <property type="entry name" value="Aerobactin_biosyn_IucA/IucC_N"/>
</dbReference>
<feature type="domain" description="Aerobactin siderophore biosynthesis IucA/IucC N-terminal" evidence="3">
    <location>
        <begin position="659"/>
        <end position="910"/>
    </location>
</feature>
<comment type="similarity">
    <text evidence="2">Belongs to the IucA/IucC family.</text>
</comment>
<dbReference type="InterPro" id="IPR037455">
    <property type="entry name" value="LucA/IucC-like"/>
</dbReference>
<evidence type="ECO:0000259" key="3">
    <source>
        <dbReference type="Pfam" id="PF04183"/>
    </source>
</evidence>
<dbReference type="Pfam" id="PF06276">
    <property type="entry name" value="FhuF"/>
    <property type="match status" value="2"/>
</dbReference>
<evidence type="ECO:0000259" key="4">
    <source>
        <dbReference type="Pfam" id="PF06276"/>
    </source>
</evidence>
<feature type="domain" description="Aerobactin siderophore biosynthesis IucA/IucC-like C-terminal" evidence="4">
    <location>
        <begin position="927"/>
        <end position="1085"/>
    </location>
</feature>
<dbReference type="PANTHER" id="PTHR34384:SF5">
    <property type="entry name" value="L-2,3-DIAMINOPROPANOATE--CITRATE LIGASE"/>
    <property type="match status" value="1"/>
</dbReference>
<dbReference type="EMBL" id="LSZF01000026">
    <property type="protein sequence ID" value="OWM34344.1"/>
    <property type="molecule type" value="Genomic_DNA"/>
</dbReference>
<comment type="pathway">
    <text evidence="1">Siderophore biosynthesis.</text>
</comment>
<dbReference type="Pfam" id="PF04183">
    <property type="entry name" value="IucA_IucC"/>
    <property type="match status" value="2"/>
</dbReference>
<dbReference type="GO" id="GO:0016881">
    <property type="term" value="F:acid-amino acid ligase activity"/>
    <property type="evidence" value="ECO:0007669"/>
    <property type="project" value="UniProtKB-ARBA"/>
</dbReference>
<accession>A0A854NER6</accession>
<comment type="caution">
    <text evidence="5">The sequence shown here is derived from an EMBL/GenBank/DDBJ whole genome shotgun (WGS) entry which is preliminary data.</text>
</comment>
<proteinExistence type="inferred from homology"/>